<dbReference type="SUPFAM" id="SSF53697">
    <property type="entry name" value="SIS domain"/>
    <property type="match status" value="1"/>
</dbReference>
<sequence>MVLNMISTIVMVRLGKTYGNLMVDLKATNHKLRERAIRMVELIAGASREQAVAALSEVDFDVKVACLMLIAPTDADTAVARIAAADGRLRAALEMA</sequence>
<dbReference type="FunFam" id="1.10.8.1080:FF:000001">
    <property type="entry name" value="N-acetylmuramic acid 6-phosphate etherase"/>
    <property type="match status" value="1"/>
</dbReference>
<comment type="caution">
    <text evidence="3">The sequence shown here is derived from an EMBL/GenBank/DDBJ whole genome shotgun (WGS) entry which is preliminary data.</text>
</comment>
<dbReference type="GO" id="GO:0046348">
    <property type="term" value="P:amino sugar catabolic process"/>
    <property type="evidence" value="ECO:0007669"/>
    <property type="project" value="TreeGrafter"/>
</dbReference>
<protein>
    <submittedName>
        <fullName evidence="3">N-acetylmuramic acid 6-phosphate etherase</fullName>
        <ecNumber evidence="3">4.2.1.126</ecNumber>
    </submittedName>
</protein>
<dbReference type="AlphaFoldDB" id="A0A645JDP7"/>
<evidence type="ECO:0000256" key="2">
    <source>
        <dbReference type="ARBA" id="ARBA00023277"/>
    </source>
</evidence>
<dbReference type="GO" id="GO:0016803">
    <property type="term" value="F:ether hydrolase activity"/>
    <property type="evidence" value="ECO:0007669"/>
    <property type="project" value="TreeGrafter"/>
</dbReference>
<dbReference type="InterPro" id="IPR046348">
    <property type="entry name" value="SIS_dom_sf"/>
</dbReference>
<dbReference type="GO" id="GO:0009254">
    <property type="term" value="P:peptidoglycan turnover"/>
    <property type="evidence" value="ECO:0007669"/>
    <property type="project" value="TreeGrafter"/>
</dbReference>
<organism evidence="3">
    <name type="scientific">bioreactor metagenome</name>
    <dbReference type="NCBI Taxonomy" id="1076179"/>
    <lineage>
        <taxon>unclassified sequences</taxon>
        <taxon>metagenomes</taxon>
        <taxon>ecological metagenomes</taxon>
    </lineage>
</organism>
<accession>A0A645JDP7</accession>
<gene>
    <name evidence="3" type="primary">murQ_30</name>
    <name evidence="3" type="ORF">SDC9_209194</name>
</gene>
<dbReference type="Pfam" id="PF20741">
    <property type="entry name" value="GKRP-like_C"/>
    <property type="match status" value="1"/>
</dbReference>
<evidence type="ECO:0000313" key="3">
    <source>
        <dbReference type="EMBL" id="MPN61457.1"/>
    </source>
</evidence>
<dbReference type="PANTHER" id="PTHR10088">
    <property type="entry name" value="GLUCOKINASE REGULATORY PROTEIN"/>
    <property type="match status" value="1"/>
</dbReference>
<proteinExistence type="predicted"/>
<evidence type="ECO:0000256" key="1">
    <source>
        <dbReference type="ARBA" id="ARBA00023239"/>
    </source>
</evidence>
<dbReference type="InterPro" id="IPR040190">
    <property type="entry name" value="MURQ/GCKR"/>
</dbReference>
<reference evidence="3" key="1">
    <citation type="submission" date="2019-08" db="EMBL/GenBank/DDBJ databases">
        <authorList>
            <person name="Kucharzyk K."/>
            <person name="Murdoch R.W."/>
            <person name="Higgins S."/>
            <person name="Loffler F."/>
        </authorList>
    </citation>
    <scope>NUCLEOTIDE SEQUENCE</scope>
</reference>
<dbReference type="GO" id="GO:0097367">
    <property type="term" value="F:carbohydrate derivative binding"/>
    <property type="evidence" value="ECO:0007669"/>
    <property type="project" value="InterPro"/>
</dbReference>
<name>A0A645JDP7_9ZZZZ</name>
<keyword evidence="1 3" id="KW-0456">Lyase</keyword>
<dbReference type="Gene3D" id="1.10.8.1080">
    <property type="match status" value="1"/>
</dbReference>
<dbReference type="EMBL" id="VSSQ01138103">
    <property type="protein sequence ID" value="MPN61457.1"/>
    <property type="molecule type" value="Genomic_DNA"/>
</dbReference>
<dbReference type="EC" id="4.2.1.126" evidence="3"/>
<keyword evidence="2" id="KW-0119">Carbohydrate metabolism</keyword>
<dbReference type="PANTHER" id="PTHR10088:SF4">
    <property type="entry name" value="GLUCOKINASE REGULATORY PROTEIN"/>
    <property type="match status" value="1"/>
</dbReference>
<dbReference type="GO" id="GO:0016835">
    <property type="term" value="F:carbon-oxygen lyase activity"/>
    <property type="evidence" value="ECO:0007669"/>
    <property type="project" value="TreeGrafter"/>
</dbReference>